<dbReference type="AlphaFoldDB" id="A0A6G0XXC1"/>
<dbReference type="Proteomes" id="UP000481153">
    <property type="component" value="Unassembled WGS sequence"/>
</dbReference>
<sequence length="393" mass="43321">MDASSFESAQFESTAAFDEAFESYQKSTNQDFVLLSAKLASKVNDRKANTSNWTPIPTDAIKYISAKFCCKFGATKGRNGRWAPQKTDGCKAFISVRAVFLPTETSWVLKVDKVDRSHDHTTVSNTRPLPVPKATLSKDMTPAQFRSLCRSGKFESNSAGYCPGFAQANLVILPRAQAFDFLLFCQRNKKPCPLLEVSDPGCVEMLRVAPGSDIRTDLPKYRIYNDGILTKEVTDITKYWRDDLVTFLLGCSFSFEEALQSAGLAIRHQEEGKNVPMYRTNIPCDSAGVFSGNMVVSMRPFKPADAITASVITARYPNVHGSPVHVGSPKDIGIKDIGKFDYGDAVTIRRGEVPVFWACGVTPQNVLLASKPAFAITHAPGHMFMTDRLNDTL</sequence>
<dbReference type="Gene3D" id="3.30.2040.10">
    <property type="entry name" value="PSTPO5379-like domain"/>
    <property type="match status" value="1"/>
</dbReference>
<dbReference type="SUPFAM" id="SSF160920">
    <property type="entry name" value="PSTPO5379-like"/>
    <property type="match status" value="1"/>
</dbReference>
<name>A0A6G0XXC1_9STRA</name>
<protein>
    <recommendedName>
        <fullName evidence="3">ZSWIM3 N-terminal domain-containing protein</fullName>
    </recommendedName>
</protein>
<accession>A0A6G0XXC1</accession>
<feature type="domain" description="ZSWIM3 N-terminal" evidence="3">
    <location>
        <begin position="10"/>
        <end position="120"/>
    </location>
</feature>
<dbReference type="Pfam" id="PF07286">
    <property type="entry name" value="D-Glu_cyclase"/>
    <property type="match status" value="1"/>
</dbReference>
<keyword evidence="5" id="KW-1185">Reference proteome</keyword>
<comment type="similarity">
    <text evidence="1">Belongs to the D-glutamate cyclase family.</text>
</comment>
<organism evidence="4 5">
    <name type="scientific">Aphanomyces euteiches</name>
    <dbReference type="NCBI Taxonomy" id="100861"/>
    <lineage>
        <taxon>Eukaryota</taxon>
        <taxon>Sar</taxon>
        <taxon>Stramenopiles</taxon>
        <taxon>Oomycota</taxon>
        <taxon>Saprolegniomycetes</taxon>
        <taxon>Saprolegniales</taxon>
        <taxon>Verrucalvaceae</taxon>
        <taxon>Aphanomyces</taxon>
    </lineage>
</organism>
<comment type="caution">
    <text evidence="4">The sequence shown here is derived from an EMBL/GenBank/DDBJ whole genome shotgun (WGS) entry which is preliminary data.</text>
</comment>
<dbReference type="PANTHER" id="PTHR32022">
    <property type="entry name" value="D-GLUTAMATE CYCLASE, MITOCHONDRIAL"/>
    <property type="match status" value="1"/>
</dbReference>
<evidence type="ECO:0000313" key="4">
    <source>
        <dbReference type="EMBL" id="KAF0745207.1"/>
    </source>
</evidence>
<dbReference type="InterPro" id="IPR038021">
    <property type="entry name" value="Putative_hydro-lyase"/>
</dbReference>
<keyword evidence="2" id="KW-0456">Lyase</keyword>
<proteinExistence type="inferred from homology"/>
<evidence type="ECO:0000256" key="1">
    <source>
        <dbReference type="ARBA" id="ARBA00007896"/>
    </source>
</evidence>
<evidence type="ECO:0000313" key="5">
    <source>
        <dbReference type="Proteomes" id="UP000481153"/>
    </source>
</evidence>
<dbReference type="HAMAP" id="MF_01830">
    <property type="entry name" value="Hydro_lyase"/>
    <property type="match status" value="1"/>
</dbReference>
<dbReference type="PANTHER" id="PTHR32022:SF10">
    <property type="entry name" value="D-GLUTAMATE CYCLASE, MITOCHONDRIAL"/>
    <property type="match status" value="1"/>
</dbReference>
<dbReference type="InterPro" id="IPR016938">
    <property type="entry name" value="UPF0317"/>
</dbReference>
<reference evidence="4 5" key="1">
    <citation type="submission" date="2019-07" db="EMBL/GenBank/DDBJ databases">
        <title>Genomics analysis of Aphanomyces spp. identifies a new class of oomycete effector associated with host adaptation.</title>
        <authorList>
            <person name="Gaulin E."/>
        </authorList>
    </citation>
    <scope>NUCLEOTIDE SEQUENCE [LARGE SCALE GENOMIC DNA]</scope>
    <source>
        <strain evidence="4 5">ATCC 201684</strain>
    </source>
</reference>
<dbReference type="NCBIfam" id="NF003969">
    <property type="entry name" value="PRK05463.1"/>
    <property type="match status" value="1"/>
</dbReference>
<evidence type="ECO:0000256" key="2">
    <source>
        <dbReference type="ARBA" id="ARBA00023239"/>
    </source>
</evidence>
<dbReference type="Pfam" id="PF21599">
    <property type="entry name" value="ZSWIM3_N"/>
    <property type="match status" value="1"/>
</dbReference>
<gene>
    <name evidence="4" type="ORF">Ae201684_000241</name>
</gene>
<evidence type="ECO:0000259" key="3">
    <source>
        <dbReference type="Pfam" id="PF21599"/>
    </source>
</evidence>
<dbReference type="InterPro" id="IPR048325">
    <property type="entry name" value="ZSWIM3_N"/>
</dbReference>
<dbReference type="EMBL" id="VJMJ01000002">
    <property type="protein sequence ID" value="KAF0745207.1"/>
    <property type="molecule type" value="Genomic_DNA"/>
</dbReference>
<dbReference type="VEuPathDB" id="FungiDB:AeMF1_003333"/>
<dbReference type="GO" id="GO:0016829">
    <property type="term" value="F:lyase activity"/>
    <property type="evidence" value="ECO:0007669"/>
    <property type="project" value="UniProtKB-KW"/>
</dbReference>
<dbReference type="InterPro" id="IPR009906">
    <property type="entry name" value="D-Glu_cyclase"/>
</dbReference>
<dbReference type="Gene3D" id="3.40.1640.10">
    <property type="entry name" value="PSTPO5379-like"/>
    <property type="match status" value="1"/>
</dbReference>
<dbReference type="FunFam" id="3.30.2040.10:FF:000001">
    <property type="entry name" value="D-glutamate cyclase, mitochondrial"/>
    <property type="match status" value="1"/>
</dbReference>